<gene>
    <name evidence="2" type="ORF">M993_02301</name>
</gene>
<proteinExistence type="predicted"/>
<keyword evidence="3" id="KW-1185">Reference proteome</keyword>
<dbReference type="RefSeq" id="WP_061552920.1">
    <property type="nucleotide sequence ID" value="NZ_LXEX01000031.1"/>
</dbReference>
<dbReference type="Proteomes" id="UP000078431">
    <property type="component" value="Unassembled WGS sequence"/>
</dbReference>
<evidence type="ECO:0000313" key="3">
    <source>
        <dbReference type="Proteomes" id="UP000078431"/>
    </source>
</evidence>
<organism evidence="2 3">
    <name type="scientific">Obesumbacterium proteus ATCC 12841</name>
    <dbReference type="NCBI Taxonomy" id="1354268"/>
    <lineage>
        <taxon>Bacteria</taxon>
        <taxon>Pseudomonadati</taxon>
        <taxon>Pseudomonadota</taxon>
        <taxon>Gammaproteobacteria</taxon>
        <taxon>Enterobacterales</taxon>
        <taxon>Hafniaceae</taxon>
        <taxon>Obesumbacterium</taxon>
    </lineage>
</organism>
<comment type="caution">
    <text evidence="2">The sequence shown here is derived from an EMBL/GenBank/DDBJ whole genome shotgun (WGS) entry which is preliminary data.</text>
</comment>
<protein>
    <submittedName>
        <fullName evidence="2">Uncharacterized protein</fullName>
    </submittedName>
</protein>
<evidence type="ECO:0000256" key="1">
    <source>
        <dbReference type="SAM" id="SignalP"/>
    </source>
</evidence>
<dbReference type="EMBL" id="LXEX01000031">
    <property type="protein sequence ID" value="OAT58998.1"/>
    <property type="molecule type" value="Genomic_DNA"/>
</dbReference>
<evidence type="ECO:0000313" key="2">
    <source>
        <dbReference type="EMBL" id="OAT58998.1"/>
    </source>
</evidence>
<feature type="signal peptide" evidence="1">
    <location>
        <begin position="1"/>
        <end position="19"/>
    </location>
</feature>
<reference evidence="2 3" key="1">
    <citation type="submission" date="2016-04" db="EMBL/GenBank/DDBJ databases">
        <title>ATOL: Assembling a taxonomically balanced genome-scale reconstruction of the evolutionary history of the Enterobacteriaceae.</title>
        <authorList>
            <person name="Plunkett G.III."/>
            <person name="Neeno-Eckwall E.C."/>
            <person name="Glasner J.D."/>
            <person name="Perna N.T."/>
        </authorList>
    </citation>
    <scope>NUCLEOTIDE SEQUENCE [LARGE SCALE GENOMIC DNA]</scope>
    <source>
        <strain evidence="2 3">ATCC 12841</strain>
    </source>
</reference>
<keyword evidence="1" id="KW-0732">Signal</keyword>
<dbReference type="AlphaFoldDB" id="A0AA91EGP2"/>
<accession>A0AA91EGP2</accession>
<feature type="chain" id="PRO_5041678514" evidence="1">
    <location>
        <begin position="20"/>
        <end position="173"/>
    </location>
</feature>
<name>A0AA91EGP2_9GAMM</name>
<sequence>MKKIAIFLVFMISASSAYAVDGFRNVKFGASIDELKNAHICNMKDHKSDTQDMKTLYCEDFKFAGKKTTAFAIFLNDKFERFAITVNGNDTDGVIAGLVKKYGEASSVFTKEEYDAAIKNGGNLFIKFDGDTVILQMNRDSETLEDTTFLTYTSKDFEEKLALVKSNSLKEDL</sequence>